<dbReference type="GO" id="GO:0010333">
    <property type="term" value="F:terpene synthase activity"/>
    <property type="evidence" value="ECO:0007669"/>
    <property type="project" value="InterPro"/>
</dbReference>
<dbReference type="Gene3D" id="1.50.10.20">
    <property type="match status" value="1"/>
</dbReference>
<dbReference type="InterPro" id="IPR050148">
    <property type="entry name" value="Terpene_synthase-like"/>
</dbReference>
<sequence length="557" mass="58002">MTGPGRADVAARARDVVRDLLTSPRGEVSPSVYETGRVVALAPWLSGHGERVAYLVATQGTDGTWGPHERYALVPTLSAADGLLAELTAARRGDAAGGGPEAEAVAAAARRAIRALWRLGDAPGPHGGGALPDTPAIELIVPALVDSINRRLRELGPPSAVPLPLPDGADGTRLAAVRRRLLSGAPVPEKLLHALEVAGDAAVRAPGVHPSPSGVVGASPAATAAWLGASGSADSSAACSFLDEVASAHGGPVPCGVPITVFERGWALSWLVRAGVPVAVPEELGVSLLGSAEPGGVAAGPGLPADADTTSVALYALALLGTPKAPDSLWDYHVGPHFCTWRGEEGVSTTVNAHVLDAFGRYAAAAPRARPRYAAVMAELAGWLAARQDDPGSWSDRWHASPYYATACCALALAEFGGAGTAAAVRRAVRWTLETQRDDGSWGLWHGTAEETAYALHLLLLTGRRGDVADESLDAAARGYAYLRRTERNIGIKSNGREGWEVFPPMWHDKDLYLPRTIVRAVVTAALHLAQREPAITAWYQAGQRGEPVVARSGDHG</sequence>
<dbReference type="InterPro" id="IPR008930">
    <property type="entry name" value="Terpenoid_cyclase/PrenylTrfase"/>
</dbReference>
<comment type="caution">
    <text evidence="2">The sequence shown here is derived from an EMBL/GenBank/DDBJ whole genome shotgun (WGS) entry which is preliminary data.</text>
</comment>
<name>A0A7X0M7P7_9ACTN</name>
<organism evidence="2 3">
    <name type="scientific">Sphaerisporangium rubeum</name>
    <dbReference type="NCBI Taxonomy" id="321317"/>
    <lineage>
        <taxon>Bacteria</taxon>
        <taxon>Bacillati</taxon>
        <taxon>Actinomycetota</taxon>
        <taxon>Actinomycetes</taxon>
        <taxon>Streptosporangiales</taxon>
        <taxon>Streptosporangiaceae</taxon>
        <taxon>Sphaerisporangium</taxon>
    </lineage>
</organism>
<evidence type="ECO:0000313" key="2">
    <source>
        <dbReference type="EMBL" id="MBB6474770.1"/>
    </source>
</evidence>
<accession>A0A7X0M7P7</accession>
<keyword evidence="3" id="KW-1185">Reference proteome</keyword>
<dbReference type="PANTHER" id="PTHR31739">
    <property type="entry name" value="ENT-COPALYL DIPHOSPHATE SYNTHASE, CHLOROPLASTIC"/>
    <property type="match status" value="1"/>
</dbReference>
<dbReference type="Gene3D" id="1.50.10.160">
    <property type="match status" value="1"/>
</dbReference>
<proteinExistence type="predicted"/>
<dbReference type="AlphaFoldDB" id="A0A7X0M7P7"/>
<evidence type="ECO:0000259" key="1">
    <source>
        <dbReference type="Pfam" id="PF13243"/>
    </source>
</evidence>
<protein>
    <recommendedName>
        <fullName evidence="1">Squalene cyclase C-terminal domain-containing protein</fullName>
    </recommendedName>
</protein>
<dbReference type="GO" id="GO:0000287">
    <property type="term" value="F:magnesium ion binding"/>
    <property type="evidence" value="ECO:0007669"/>
    <property type="project" value="TreeGrafter"/>
</dbReference>
<dbReference type="RefSeq" id="WP_343072786.1">
    <property type="nucleotide sequence ID" value="NZ_JACHIU010000001.1"/>
</dbReference>
<dbReference type="PANTHER" id="PTHR31739:SF25">
    <property type="entry name" value="(E,E)-GERANYLLINALOOL SYNTHASE"/>
    <property type="match status" value="1"/>
</dbReference>
<gene>
    <name evidence="2" type="ORF">BJ992_004201</name>
</gene>
<evidence type="ECO:0000313" key="3">
    <source>
        <dbReference type="Proteomes" id="UP000555564"/>
    </source>
</evidence>
<dbReference type="Proteomes" id="UP000555564">
    <property type="component" value="Unassembled WGS sequence"/>
</dbReference>
<feature type="domain" description="Squalene cyclase C-terminal" evidence="1">
    <location>
        <begin position="349"/>
        <end position="456"/>
    </location>
</feature>
<dbReference type="InterPro" id="IPR032696">
    <property type="entry name" value="SQ_cyclase_C"/>
</dbReference>
<dbReference type="Pfam" id="PF13243">
    <property type="entry name" value="SQHop_cyclase_C"/>
    <property type="match status" value="1"/>
</dbReference>
<reference evidence="2 3" key="1">
    <citation type="submission" date="2020-08" db="EMBL/GenBank/DDBJ databases">
        <title>Sequencing the genomes of 1000 actinobacteria strains.</title>
        <authorList>
            <person name="Klenk H.-P."/>
        </authorList>
    </citation>
    <scope>NUCLEOTIDE SEQUENCE [LARGE SCALE GENOMIC DNA]</scope>
    <source>
        <strain evidence="2 3">DSM 44936</strain>
    </source>
</reference>
<dbReference type="EMBL" id="JACHIU010000001">
    <property type="protein sequence ID" value="MBB6474770.1"/>
    <property type="molecule type" value="Genomic_DNA"/>
</dbReference>
<dbReference type="GO" id="GO:0016102">
    <property type="term" value="P:diterpenoid biosynthetic process"/>
    <property type="evidence" value="ECO:0007669"/>
    <property type="project" value="TreeGrafter"/>
</dbReference>
<dbReference type="SUPFAM" id="SSF48239">
    <property type="entry name" value="Terpenoid cyclases/Protein prenyltransferases"/>
    <property type="match status" value="1"/>
</dbReference>